<keyword evidence="2" id="KW-1185">Reference proteome</keyword>
<organism evidence="1 2">
    <name type="scientific">Ignatzschineria indica</name>
    <dbReference type="NCBI Taxonomy" id="472583"/>
    <lineage>
        <taxon>Bacteria</taxon>
        <taxon>Pseudomonadati</taxon>
        <taxon>Pseudomonadota</taxon>
        <taxon>Gammaproteobacteria</taxon>
        <taxon>Cardiobacteriales</taxon>
        <taxon>Ignatzschineriaceae</taxon>
        <taxon>Ignatzschineria</taxon>
    </lineage>
</organism>
<protein>
    <submittedName>
        <fullName evidence="1">Phage virion morphogenesis protein</fullName>
    </submittedName>
</protein>
<name>A0A2U2AMZ6_9GAMM</name>
<dbReference type="InterPro" id="IPR006522">
    <property type="entry name" value="Phage_virion_morphogenesis"/>
</dbReference>
<reference evidence="1 2" key="1">
    <citation type="journal article" date="2018" name="Genome Announc.">
        <title>Ignatzschineria cameli sp. nov., isolated from necrotic foot tissue of dromedaries (Camelus dromedarius) and associated maggots (Wohlfahrtia species) in Dubai.</title>
        <authorList>
            <person name="Tsang C.C."/>
            <person name="Tang J.Y."/>
            <person name="Fong J.Y."/>
            <person name="Kinne J."/>
            <person name="Lee H.H."/>
            <person name="Joseph M."/>
            <person name="Jose S."/>
            <person name="Schuster R.K."/>
            <person name="Tang Y."/>
            <person name="Sivakumar S."/>
            <person name="Chen J.H."/>
            <person name="Teng J.L."/>
            <person name="Lau S.K."/>
            <person name="Wernery U."/>
            <person name="Woo P.C."/>
        </authorList>
    </citation>
    <scope>NUCLEOTIDE SEQUENCE [LARGE SCALE GENOMIC DNA]</scope>
    <source>
        <strain evidence="1 2">KCTC 22643</strain>
    </source>
</reference>
<accession>A0A2U2AMZ6</accession>
<dbReference type="EMBL" id="QEWR01000002">
    <property type="protein sequence ID" value="PWD84517.1"/>
    <property type="molecule type" value="Genomic_DNA"/>
</dbReference>
<evidence type="ECO:0000313" key="1">
    <source>
        <dbReference type="EMBL" id="PWD84517.1"/>
    </source>
</evidence>
<gene>
    <name evidence="1" type="ORF">DC082_02975</name>
</gene>
<proteinExistence type="predicted"/>
<dbReference type="NCBIfam" id="TIGR01635">
    <property type="entry name" value="tail_comp_S"/>
    <property type="match status" value="1"/>
</dbReference>
<dbReference type="RefSeq" id="WP_109235687.1">
    <property type="nucleotide sequence ID" value="NZ_BMXZ01000001.1"/>
</dbReference>
<dbReference type="Proteomes" id="UP000244948">
    <property type="component" value="Unassembled WGS sequence"/>
</dbReference>
<comment type="caution">
    <text evidence="1">The sequence shown here is derived from an EMBL/GenBank/DDBJ whole genome shotgun (WGS) entry which is preliminary data.</text>
</comment>
<evidence type="ECO:0000313" key="2">
    <source>
        <dbReference type="Proteomes" id="UP000244948"/>
    </source>
</evidence>
<sequence length="168" mass="18592">MIDIQFTIDSKELQNQLDQLAERCTQRQPLMRHISGIMEAGVQDNFAAGGRPQWLPLNANFMGPVKSSTKSLLVKSGTLKGSINSLSDNNSAIVGTNVVYAGIHNFGGQTKPHVIRPKHKKALKFNGRYVKKVNHPGSKIPKREFLVLTDDEIEEISHTISKYLAGDL</sequence>
<dbReference type="Pfam" id="PF05069">
    <property type="entry name" value="Phage_tail_S"/>
    <property type="match status" value="1"/>
</dbReference>
<dbReference type="AlphaFoldDB" id="A0A2U2AMZ6"/>